<dbReference type="Proteomes" id="UP000054815">
    <property type="component" value="Unassembled WGS sequence"/>
</dbReference>
<organism evidence="2 3">
    <name type="scientific">Trichinella pseudospiralis</name>
    <name type="common">Parasitic roundworm</name>
    <dbReference type="NCBI Taxonomy" id="6337"/>
    <lineage>
        <taxon>Eukaryota</taxon>
        <taxon>Metazoa</taxon>
        <taxon>Ecdysozoa</taxon>
        <taxon>Nematoda</taxon>
        <taxon>Enoplea</taxon>
        <taxon>Dorylaimia</taxon>
        <taxon>Trichinellida</taxon>
        <taxon>Trichinellidae</taxon>
        <taxon>Trichinella</taxon>
    </lineage>
</organism>
<comment type="caution">
    <text evidence="2">The sequence shown here is derived from an EMBL/GenBank/DDBJ whole genome shotgun (WGS) entry which is preliminary data.</text>
</comment>
<accession>A0A0V0WP15</accession>
<gene>
    <name evidence="2" type="ORF">T4E_5247</name>
</gene>
<feature type="non-terminal residue" evidence="2">
    <location>
        <position position="85"/>
    </location>
</feature>
<feature type="non-terminal residue" evidence="2">
    <location>
        <position position="1"/>
    </location>
</feature>
<dbReference type="AlphaFoldDB" id="A0A0V0WP15"/>
<proteinExistence type="predicted"/>
<feature type="region of interest" description="Disordered" evidence="1">
    <location>
        <begin position="27"/>
        <end position="85"/>
    </location>
</feature>
<evidence type="ECO:0000313" key="3">
    <source>
        <dbReference type="Proteomes" id="UP000054815"/>
    </source>
</evidence>
<feature type="compositionally biased region" description="Basic and acidic residues" evidence="1">
    <location>
        <begin position="56"/>
        <end position="85"/>
    </location>
</feature>
<protein>
    <submittedName>
        <fullName evidence="2">Uncharacterized protein</fullName>
    </submittedName>
</protein>
<evidence type="ECO:0000313" key="2">
    <source>
        <dbReference type="EMBL" id="KRX77434.1"/>
    </source>
</evidence>
<dbReference type="EMBL" id="JYDU01000903">
    <property type="protein sequence ID" value="KRX77434.1"/>
    <property type="molecule type" value="Genomic_DNA"/>
</dbReference>
<reference evidence="2 3" key="1">
    <citation type="submission" date="2015-01" db="EMBL/GenBank/DDBJ databases">
        <title>Evolution of Trichinella species and genotypes.</title>
        <authorList>
            <person name="Korhonen P.K."/>
            <person name="Edoardo P."/>
            <person name="Giuseppe L.R."/>
            <person name="Gasser R.B."/>
        </authorList>
    </citation>
    <scope>NUCLEOTIDE SEQUENCE [LARGE SCALE GENOMIC DNA]</scope>
    <source>
        <strain evidence="2">ISS141</strain>
    </source>
</reference>
<evidence type="ECO:0000256" key="1">
    <source>
        <dbReference type="SAM" id="MobiDB-lite"/>
    </source>
</evidence>
<sequence length="85" mass="9489">LGQRIKAPRNKTLIYGRAASRGIVSKTVRRSDCTDPPQCPPAAKSFAHPIGAVKTSRNESGGRRVVREEVNLKNDDTKKRSRFRE</sequence>
<name>A0A0V0WP15_TRIPS</name>